<comment type="caution">
    <text evidence="1">The sequence shown here is derived from an EMBL/GenBank/DDBJ whole genome shotgun (WGS) entry which is preliminary data.</text>
</comment>
<dbReference type="AlphaFoldDB" id="A0A948W2M4"/>
<accession>A0A948W2M4</accession>
<dbReference type="Proteomes" id="UP000777784">
    <property type="component" value="Unassembled WGS sequence"/>
</dbReference>
<dbReference type="PANTHER" id="PTHR46580:SF4">
    <property type="entry name" value="ATP_GTP-BINDING PROTEIN"/>
    <property type="match status" value="1"/>
</dbReference>
<dbReference type="SUPFAM" id="SSF69318">
    <property type="entry name" value="Integrin alpha N-terminal domain"/>
    <property type="match status" value="2"/>
</dbReference>
<dbReference type="EMBL" id="JAHJDP010000023">
    <property type="protein sequence ID" value="MBU2690127.1"/>
    <property type="molecule type" value="Genomic_DNA"/>
</dbReference>
<proteinExistence type="predicted"/>
<gene>
    <name evidence="1" type="ORF">KJ970_04305</name>
</gene>
<name>A0A948W2M4_UNCEI</name>
<sequence length="475" mass="51530">MAEDWFGDPIKTVLPEEPIQLALGYFNPDTLLDAAYLTPDLNVRVLYGLGDGHFQLAATYPGLYYDIAAGDIDDYGGDDIITAGGHPDDMLVYLNEGDGLFEPPVAISFDGGLRLARIADLDSDGNKDVIAFGFVTVEVIESIIIFWGNGNGFDPIPDAYECQIDPGCMWGDDTYATELKVADVTGDGLKDIVVSVVGSHYDCLQDRAIALLRNLGSRQFPESVEWVIREEDGHFYDNFPGMDIAHLNEDNLLDIGMSGGPGSLRTLINTGDGGFAPGVTFTNSIVSYWIGLDDLNDDYETDLAFTMYGPGQWGVIAAGDGSGSFEETQVIHVVLRDLEITDIDEHPGKDLIGFNEDTLNVLPNITYLDPSSVEPVQIAQSRRLQVSPSVIAAGGCKITLQAETPSSTLRSFRVEVVDIVGRNRATLNLRQGAGGQASVYWNGCDDLGNPLSAGIYWIRATWDRHTAATKVTVLR</sequence>
<reference evidence="1" key="1">
    <citation type="submission" date="2021-05" db="EMBL/GenBank/DDBJ databases">
        <title>Energy efficiency and biological interactions define the core microbiome of deep oligotrophic groundwater.</title>
        <authorList>
            <person name="Mehrshad M."/>
            <person name="Lopez-Fernandez M."/>
            <person name="Bell E."/>
            <person name="Bernier-Latmani R."/>
            <person name="Bertilsson S."/>
            <person name="Dopson M."/>
        </authorList>
    </citation>
    <scope>NUCLEOTIDE SEQUENCE</scope>
    <source>
        <strain evidence="1">Modern_marine.mb.64</strain>
    </source>
</reference>
<organism evidence="1 2">
    <name type="scientific">Eiseniibacteriota bacterium</name>
    <dbReference type="NCBI Taxonomy" id="2212470"/>
    <lineage>
        <taxon>Bacteria</taxon>
        <taxon>Candidatus Eiseniibacteriota</taxon>
    </lineage>
</organism>
<evidence type="ECO:0008006" key="3">
    <source>
        <dbReference type="Google" id="ProtNLM"/>
    </source>
</evidence>
<protein>
    <recommendedName>
        <fullName evidence="3">FlgD Ig-like domain-containing protein</fullName>
    </recommendedName>
</protein>
<dbReference type="Gene3D" id="2.60.40.4070">
    <property type="match status" value="1"/>
</dbReference>
<evidence type="ECO:0000313" key="2">
    <source>
        <dbReference type="Proteomes" id="UP000777784"/>
    </source>
</evidence>
<evidence type="ECO:0000313" key="1">
    <source>
        <dbReference type="EMBL" id="MBU2690127.1"/>
    </source>
</evidence>
<dbReference type="PANTHER" id="PTHR46580">
    <property type="entry name" value="SENSOR KINASE-RELATED"/>
    <property type="match status" value="1"/>
</dbReference>
<dbReference type="Gene3D" id="2.130.10.130">
    <property type="entry name" value="Integrin alpha, N-terminal"/>
    <property type="match status" value="1"/>
</dbReference>
<dbReference type="InterPro" id="IPR028994">
    <property type="entry name" value="Integrin_alpha_N"/>
</dbReference>